<proteinExistence type="predicted"/>
<evidence type="ECO:0000313" key="4">
    <source>
        <dbReference type="EMBL" id="TKA44477.1"/>
    </source>
</evidence>
<dbReference type="GO" id="GO:0000398">
    <property type="term" value="P:mRNA splicing, via spliceosome"/>
    <property type="evidence" value="ECO:0007669"/>
    <property type="project" value="TreeGrafter"/>
</dbReference>
<organism evidence="4 5">
    <name type="scientific">Friedmanniomyces endolithicus</name>
    <dbReference type="NCBI Taxonomy" id="329885"/>
    <lineage>
        <taxon>Eukaryota</taxon>
        <taxon>Fungi</taxon>
        <taxon>Dikarya</taxon>
        <taxon>Ascomycota</taxon>
        <taxon>Pezizomycotina</taxon>
        <taxon>Dothideomycetes</taxon>
        <taxon>Dothideomycetidae</taxon>
        <taxon>Mycosphaerellales</taxon>
        <taxon>Teratosphaeriaceae</taxon>
        <taxon>Friedmanniomyces</taxon>
    </lineage>
</organism>
<feature type="domain" description="Cwf19-like protein C-terminal" evidence="2">
    <location>
        <begin position="482"/>
        <end position="543"/>
    </location>
</feature>
<dbReference type="SUPFAM" id="SSF54197">
    <property type="entry name" value="HIT-like"/>
    <property type="match status" value="1"/>
</dbReference>
<dbReference type="CDD" id="cd07380">
    <property type="entry name" value="MPP_CWF19_N"/>
    <property type="match status" value="1"/>
</dbReference>
<dbReference type="InterPro" id="IPR040194">
    <property type="entry name" value="Cwf19-like"/>
</dbReference>
<dbReference type="GO" id="GO:0061632">
    <property type="term" value="F:RNA lariat debranching enzyme activator activity"/>
    <property type="evidence" value="ECO:0007669"/>
    <property type="project" value="TreeGrafter"/>
</dbReference>
<gene>
    <name evidence="4" type="ORF">B0A54_05222</name>
</gene>
<comment type="caution">
    <text evidence="4">The sequence shown here is derived from an EMBL/GenBank/DDBJ whole genome shotgun (WGS) entry which is preliminary data.</text>
</comment>
<dbReference type="STRING" id="329885.A0A4U0V6Z3"/>
<dbReference type="Proteomes" id="UP000310066">
    <property type="component" value="Unassembled WGS sequence"/>
</dbReference>
<dbReference type="Gene3D" id="3.30.428.10">
    <property type="entry name" value="HIT-like"/>
    <property type="match status" value="1"/>
</dbReference>
<dbReference type="InterPro" id="IPR006767">
    <property type="entry name" value="Cwf19-like_C_dom-2"/>
</dbReference>
<dbReference type="InterPro" id="IPR036265">
    <property type="entry name" value="HIT-like_sf"/>
</dbReference>
<dbReference type="PANTHER" id="PTHR12072">
    <property type="entry name" value="CWF19, CELL CYCLE CONTROL PROTEIN"/>
    <property type="match status" value="1"/>
</dbReference>
<evidence type="ECO:0000256" key="1">
    <source>
        <dbReference type="SAM" id="MobiDB-lite"/>
    </source>
</evidence>
<evidence type="ECO:0000259" key="2">
    <source>
        <dbReference type="Pfam" id="PF04676"/>
    </source>
</evidence>
<evidence type="ECO:0000313" key="5">
    <source>
        <dbReference type="Proteomes" id="UP000310066"/>
    </source>
</evidence>
<feature type="region of interest" description="Disordered" evidence="1">
    <location>
        <begin position="251"/>
        <end position="310"/>
    </location>
</feature>
<dbReference type="InterPro" id="IPR006768">
    <property type="entry name" value="Cwf19-like_C_dom-1"/>
</dbReference>
<feature type="domain" description="Cwf19-like C-terminal" evidence="3">
    <location>
        <begin position="308"/>
        <end position="437"/>
    </location>
</feature>
<dbReference type="EMBL" id="NAJP01000015">
    <property type="protein sequence ID" value="TKA44477.1"/>
    <property type="molecule type" value="Genomic_DNA"/>
</dbReference>
<evidence type="ECO:0008006" key="6">
    <source>
        <dbReference type="Google" id="ProtNLM"/>
    </source>
</evidence>
<accession>A0A4U0V6Z3</accession>
<dbReference type="PANTHER" id="PTHR12072:SF4">
    <property type="entry name" value="CWF19-LIKE PROTEIN 1"/>
    <property type="match status" value="1"/>
</dbReference>
<reference evidence="4 5" key="1">
    <citation type="submission" date="2017-03" db="EMBL/GenBank/DDBJ databases">
        <title>Genomes of endolithic fungi from Antarctica.</title>
        <authorList>
            <person name="Coleine C."/>
            <person name="Masonjones S."/>
            <person name="Stajich J.E."/>
        </authorList>
    </citation>
    <scope>NUCLEOTIDE SEQUENCE [LARGE SCALE GENOMIC DNA]</scope>
    <source>
        <strain evidence="4 5">CCFEE 5311</strain>
    </source>
</reference>
<evidence type="ECO:0000259" key="3">
    <source>
        <dbReference type="Pfam" id="PF04677"/>
    </source>
</evidence>
<dbReference type="AlphaFoldDB" id="A0A4U0V6Z3"/>
<sequence length="551" mass="60826">MPRANMRYSVVIGAVNGKFSEMFAKLATLHAKQNFAFAIIAGDLCANIGTAADADREELAKLLRGDITVPLSTYFALGAQSLPVEVVDVLEKNEGELCPNLSVLGRKASIKTSDSFRIVAVGGAHAGSGDQVVPQYAAYYTDSDAQAVGKGLTNADIVVTSDWPAHIRDGGESQYTVASPAETESIADLCTSLKPRYHFSASEAFYEREPFFHNGPTPRSVTRFISLAPYGNSAKQKWIYAFSLEPSADAPQNLPPGCTASPLTGTKKRKLDSQESDFNTFRYANGNGTDHYQPDYRRQKRSRNNAPPTPSQCYFCLSNPTCEKHMIGSIGSDVYLTTAKGPLSTRQTFPDLGFPGHILLIPVQHQPTISAMTPAETRKSIVTEMQQYRAALQSMLVEKPKGADGLAKLGAVTWEISRNSGVHLHWQFLPVPVDMVRRGLVEAGFDQEAANLNYPKFVKGFKEMEEIEEGNFFKVTIWSEALRKEMVMPLDGDFRFDLQFGRRVLGKLLGLEQRTHWKDCAQTVGEETADAEVFKEVFKKFDFGLEEEEVS</sequence>
<protein>
    <recommendedName>
        <fullName evidence="6">Cwf19-like C-terminal domain-containing protein</fullName>
    </recommendedName>
</protein>
<name>A0A4U0V6Z3_9PEZI</name>
<dbReference type="Pfam" id="PF04676">
    <property type="entry name" value="CwfJ_C_2"/>
    <property type="match status" value="1"/>
</dbReference>
<dbReference type="Pfam" id="PF04677">
    <property type="entry name" value="CwfJ_C_1"/>
    <property type="match status" value="1"/>
</dbReference>
<dbReference type="GO" id="GO:0071014">
    <property type="term" value="C:post-mRNA release spliceosomal complex"/>
    <property type="evidence" value="ECO:0007669"/>
    <property type="project" value="TreeGrafter"/>
</dbReference>
<dbReference type="OrthoDB" id="444325at2759"/>